<dbReference type="InterPro" id="IPR051550">
    <property type="entry name" value="SCF-Subunits/Alg-Epimerases"/>
</dbReference>
<protein>
    <recommendedName>
        <fullName evidence="3">Periplasmic copper-binding protein NosD beta helix domain-containing protein</fullName>
    </recommendedName>
</protein>
<dbReference type="Pfam" id="PF05048">
    <property type="entry name" value="NosD"/>
    <property type="match status" value="1"/>
</dbReference>
<proteinExistence type="predicted"/>
<dbReference type="InterPro" id="IPR006626">
    <property type="entry name" value="PbH1"/>
</dbReference>
<dbReference type="EMBL" id="AP011666">
    <property type="protein sequence ID" value="BAL53747.1"/>
    <property type="molecule type" value="Genomic_DNA"/>
</dbReference>
<keyword evidence="1" id="KW-0677">Repeat</keyword>
<dbReference type="SUPFAM" id="SSF51126">
    <property type="entry name" value="Pectin lyase-like"/>
    <property type="match status" value="1"/>
</dbReference>
<dbReference type="Gene3D" id="2.160.20.10">
    <property type="entry name" value="Single-stranded right-handed beta-helix, Pectin lyase-like"/>
    <property type="match status" value="2"/>
</dbReference>
<dbReference type="AlphaFoldDB" id="H5SC61"/>
<dbReference type="SMART" id="SM00710">
    <property type="entry name" value="PbH1"/>
    <property type="match status" value="5"/>
</dbReference>
<name>H5SC61_9BACT</name>
<evidence type="ECO:0000256" key="2">
    <source>
        <dbReference type="SAM" id="MobiDB-lite"/>
    </source>
</evidence>
<organism evidence="4">
    <name type="scientific">uncultured Acetothermia bacterium</name>
    <dbReference type="NCBI Taxonomy" id="236499"/>
    <lineage>
        <taxon>Bacteria</taxon>
        <taxon>Candidatus Bipolaricaulota</taxon>
        <taxon>environmental samples</taxon>
    </lineage>
</organism>
<evidence type="ECO:0000313" key="4">
    <source>
        <dbReference type="EMBL" id="BAL53747.1"/>
    </source>
</evidence>
<dbReference type="PANTHER" id="PTHR22990">
    <property type="entry name" value="F-BOX ONLY PROTEIN"/>
    <property type="match status" value="1"/>
</dbReference>
<evidence type="ECO:0000256" key="1">
    <source>
        <dbReference type="ARBA" id="ARBA00022737"/>
    </source>
</evidence>
<sequence length="467" mass="51328">MKLLDLALILSILLLLRGELMPEKVQQEWRVPSDFPTIQAAIDAAQEGSTILIAPGIYREHLVIAKSLTIRGAGPDTVLEGEPSEFEPFKEEEGPEGTKEERPRYIWLTPLKIVGTVPRKIAPPAIIVQAGKVQIRGVQIRPQGLQTGPSEHPPPYPLRAGVVVEREAEALLEQVIIRNAHYGVVVKRGASLTLRHSILHNWRRGLQIWGTAAIEDSSIRNEDIYEPESSEVAVLSEGGQVFLRHSRISIFHVDPYGIPAHRIGDFCDRAIEASDSELVIEGTQIVGDLYHNISISRGKALIRNNLLIYRGGNEYSVGLEIMAAQATVEGNTIIGLMPHGVGIQINPQAQATLRHNRISQNGIGIEVSGAVAQLIENEIYANKTGIQLTPHEEADTLAPVELVNNKINQNEECGVAAQSSRYVYGESQKVYEIFRGQLKGEGNEIEGNLGSNLCPPDYPWPSGFRKP</sequence>
<dbReference type="InterPro" id="IPR007742">
    <property type="entry name" value="NosD_dom"/>
</dbReference>
<accession>H5SC61</accession>
<feature type="domain" description="Periplasmic copper-binding protein NosD beta helix" evidence="3">
    <location>
        <begin position="280"/>
        <end position="443"/>
    </location>
</feature>
<reference evidence="4" key="2">
    <citation type="journal article" date="2012" name="PLoS ONE">
        <title>A Deeply Branching Thermophilic Bacterium with an Ancient Acetyl-CoA Pathway Dominates a Subsurface Ecosystem.</title>
        <authorList>
            <person name="Takami H."/>
            <person name="Noguchi H."/>
            <person name="Takaki Y."/>
            <person name="Uchiyama I."/>
            <person name="Toyoda A."/>
            <person name="Nishi S."/>
            <person name="Chee G.-J."/>
            <person name="Arai W."/>
            <person name="Nunoura T."/>
            <person name="Itoh T."/>
            <person name="Hattori M."/>
            <person name="Takai K."/>
        </authorList>
    </citation>
    <scope>NUCLEOTIDE SEQUENCE</scope>
</reference>
<evidence type="ECO:0000259" key="3">
    <source>
        <dbReference type="Pfam" id="PF05048"/>
    </source>
</evidence>
<reference evidence="4" key="1">
    <citation type="journal article" date="2005" name="Environ. Microbiol.">
        <title>Genetic and functional properties of uncultivated thermophilic crenarchaeotes from a subsurface gold mine as revealed by analysis of genome fragments.</title>
        <authorList>
            <person name="Nunoura T."/>
            <person name="Hirayama H."/>
            <person name="Takami H."/>
            <person name="Oida H."/>
            <person name="Nishi S."/>
            <person name="Shimamura S."/>
            <person name="Suzuki Y."/>
            <person name="Inagaki F."/>
            <person name="Takai K."/>
            <person name="Nealson K.H."/>
            <person name="Horikoshi K."/>
        </authorList>
    </citation>
    <scope>NUCLEOTIDE SEQUENCE</scope>
</reference>
<gene>
    <name evidence="4" type="ORF">HGMM_F08F07C06</name>
</gene>
<dbReference type="InterPro" id="IPR012334">
    <property type="entry name" value="Pectin_lyas_fold"/>
</dbReference>
<dbReference type="InterPro" id="IPR011050">
    <property type="entry name" value="Pectin_lyase_fold/virulence"/>
</dbReference>
<dbReference type="PANTHER" id="PTHR22990:SF15">
    <property type="entry name" value="F-BOX ONLY PROTEIN 10"/>
    <property type="match status" value="1"/>
</dbReference>
<feature type="compositionally biased region" description="Basic and acidic residues" evidence="2">
    <location>
        <begin position="87"/>
        <end position="100"/>
    </location>
</feature>
<feature type="region of interest" description="Disordered" evidence="2">
    <location>
        <begin position="76"/>
        <end position="100"/>
    </location>
</feature>